<dbReference type="NCBIfam" id="NF047436">
    <property type="entry name" value="LA_2272_repeat"/>
    <property type="match status" value="1"/>
</dbReference>
<organism evidence="2 3">
    <name type="scientific">Prevotella intermedia</name>
    <dbReference type="NCBI Taxonomy" id="28131"/>
    <lineage>
        <taxon>Bacteria</taxon>
        <taxon>Pseudomonadati</taxon>
        <taxon>Bacteroidota</taxon>
        <taxon>Bacteroidia</taxon>
        <taxon>Bacteroidales</taxon>
        <taxon>Prevotellaceae</taxon>
        <taxon>Prevotella</taxon>
    </lineage>
</organism>
<accession>A0A0S3UL97</accession>
<gene>
    <name evidence="2" type="ORF">PIOMA14_I_1749</name>
</gene>
<dbReference type="Proteomes" id="UP000217431">
    <property type="component" value="Chromosome I"/>
</dbReference>
<dbReference type="RefSeq" id="WP_096406296.1">
    <property type="nucleotide sequence ID" value="NZ_AP014597.1"/>
</dbReference>
<dbReference type="AlphaFoldDB" id="A0A0S3UL97"/>
<evidence type="ECO:0000259" key="1">
    <source>
        <dbReference type="Pfam" id="PF13084"/>
    </source>
</evidence>
<dbReference type="Pfam" id="PF13084">
    <property type="entry name" value="DUF3943"/>
    <property type="match status" value="1"/>
</dbReference>
<dbReference type="EMBL" id="AP014597">
    <property type="protein sequence ID" value="BAU18257.1"/>
    <property type="molecule type" value="Genomic_DNA"/>
</dbReference>
<evidence type="ECO:0000313" key="3">
    <source>
        <dbReference type="Proteomes" id="UP000217431"/>
    </source>
</evidence>
<proteinExistence type="predicted"/>
<dbReference type="InterPro" id="IPR025079">
    <property type="entry name" value="DUF3943"/>
</dbReference>
<feature type="domain" description="DUF3943" evidence="1">
    <location>
        <begin position="472"/>
        <end position="576"/>
    </location>
</feature>
<dbReference type="STRING" id="28131.BWX40_09275"/>
<evidence type="ECO:0000313" key="2">
    <source>
        <dbReference type="EMBL" id="BAU18257.1"/>
    </source>
</evidence>
<reference evidence="2 3" key="1">
    <citation type="journal article" date="2016" name="DNA Res.">
        <title>The complete genome sequencing of Prevotella intermedia strain OMA14 and a subsequent fine-scale, intra-species genomic comparison reveal an unusual amplification of conjugative and mobile transposons and identify a novel Prevotella-lineage-specific repeat.</title>
        <authorList>
            <person name="Naito M."/>
            <person name="Ogura Y."/>
            <person name="Itoh T."/>
            <person name="Shoji M."/>
            <person name="Okamoto M."/>
            <person name="Hayashi T."/>
            <person name="Nakayama K."/>
        </authorList>
    </citation>
    <scope>NUCLEOTIDE SEQUENCE [LARGE SCALE GENOMIC DNA]</scope>
    <source>
        <strain evidence="2 3">OMA14</strain>
    </source>
</reference>
<protein>
    <recommendedName>
        <fullName evidence="1">DUF3943 domain-containing protein</fullName>
    </recommendedName>
</protein>
<sequence length="877" mass="98188">MKKSALFRLGRSNKKVWVVVALFLATTVSLWAQTNGQTSERHFYNWALGFGHNAADSSRWRSANVGILAATDTLHGFQIGGISSIAHHQMKGVSIGGLFAASGGRIDGFQAAFGMNTLGGEMRGLQLGAISNVARHIHGVQLSGFANIVGTPFRGLQLSGFTNIAMGIKAGVQISSLANIASKTMRGLQLGTYNYADTLRGVQIGLLNIALQQPKGLQLGIINYSRDTLTHRIGLVNIGPQTQIDILAYGGNHALLNMGLRFRNRNIYSLLAVGTRYMGFNEELSGAVSYRLGRCVNLSPRWLLSGDIGFAHIETFEKETSGKPHRLYSLQGRVNLDYRINKELGAFVSAGWGTTHYYWENKHYKSKALLEAGIVMRFKPERILSYGGTTGTAERNMAERYKMLLANDSTLRIHNLQFAYNDPKEQRKRPWKAVAEVTAVNALVHCVDRFVFHYDFAKVNFRNILNNFKDGLMWDNDKFSTNLFAHPYHGSLYYNSARGNGLSFWQSAPYALGGSLMWEFIGEVEPPAINDVLATTMGGICFGEISHRISHLLLNDKSRGFRRFLREFGAAIINPMGGFNRIVTGKAWRVRNEYYKYHDYEALPIDFSISLGGRYLADNGAMFRGDYNSFLNVFLEYGDPLNRATSKPYDFFSMELSLGLVGNQSFVNGIHILGRLWGAPVFTGTNLKAQVGFFQHFNYYDSDPVKEGSKQTPYRISEAASFGPGVVISFLNMGGLTKLEQRVFLSGILLGGTKSDYYNVIDRDYNMGAGFSVKTKTFMEFHNLGRFVMHAGFYHIYTRKGYDKEKLETINPLYLNAQGDKGNADLLVLNPIWEFDFNKRMSAVLSGSYYIRNTRYAYYNNVHAETFEVKMGVAYHF</sequence>
<dbReference type="InterPro" id="IPR058093">
    <property type="entry name" value="LA_2272-like"/>
</dbReference>
<name>A0A0S3UL97_PREIN</name>